<dbReference type="Proteomes" id="UP000289238">
    <property type="component" value="Unassembled WGS sequence"/>
</dbReference>
<name>A0A4Q0PCZ2_9FLAO</name>
<reference evidence="4 5" key="1">
    <citation type="submission" date="2018-07" db="EMBL/GenBank/DDBJ databases">
        <title>Leeuwenhoekiella genomics.</title>
        <authorList>
            <person name="Tahon G."/>
            <person name="Willems A."/>
        </authorList>
    </citation>
    <scope>NUCLEOTIDE SEQUENCE [LARGE SCALE GENOMIC DNA]</scope>
    <source>
        <strain evidence="4 5">LMG 22550</strain>
    </source>
</reference>
<gene>
    <name evidence="4" type="ORF">DSM00_436</name>
</gene>
<dbReference type="GO" id="GO:0046872">
    <property type="term" value="F:metal ion binding"/>
    <property type="evidence" value="ECO:0007669"/>
    <property type="project" value="UniProtKB-KW"/>
</dbReference>
<dbReference type="SUPFAM" id="SSF88713">
    <property type="entry name" value="Glycoside hydrolase/deacetylase"/>
    <property type="match status" value="1"/>
</dbReference>
<comment type="caution">
    <text evidence="4">The sequence shown here is derived from an EMBL/GenBank/DDBJ whole genome shotgun (WGS) entry which is preliminary data.</text>
</comment>
<dbReference type="GO" id="GO:0016810">
    <property type="term" value="F:hydrolase activity, acting on carbon-nitrogen (but not peptide) bonds"/>
    <property type="evidence" value="ECO:0007669"/>
    <property type="project" value="InterPro"/>
</dbReference>
<evidence type="ECO:0000259" key="3">
    <source>
        <dbReference type="PROSITE" id="PS51677"/>
    </source>
</evidence>
<evidence type="ECO:0000313" key="5">
    <source>
        <dbReference type="Proteomes" id="UP000289238"/>
    </source>
</evidence>
<accession>A0A4Q0PCZ2</accession>
<keyword evidence="5" id="KW-1185">Reference proteome</keyword>
<evidence type="ECO:0000256" key="1">
    <source>
        <dbReference type="ARBA" id="ARBA00022723"/>
    </source>
</evidence>
<dbReference type="GO" id="GO:0005975">
    <property type="term" value="P:carbohydrate metabolic process"/>
    <property type="evidence" value="ECO:0007669"/>
    <property type="project" value="InterPro"/>
</dbReference>
<dbReference type="OrthoDB" id="9812065at2"/>
<dbReference type="Pfam" id="PF01522">
    <property type="entry name" value="Polysacc_deac_1"/>
    <property type="match status" value="1"/>
</dbReference>
<organism evidence="4 5">
    <name type="scientific">Leeuwenhoekiella aequorea</name>
    <dbReference type="NCBI Taxonomy" id="283736"/>
    <lineage>
        <taxon>Bacteria</taxon>
        <taxon>Pseudomonadati</taxon>
        <taxon>Bacteroidota</taxon>
        <taxon>Flavobacteriia</taxon>
        <taxon>Flavobacteriales</taxon>
        <taxon>Flavobacteriaceae</taxon>
        <taxon>Leeuwenhoekiella</taxon>
    </lineage>
</organism>
<dbReference type="CDD" id="cd10917">
    <property type="entry name" value="CE4_NodB_like_6s_7s"/>
    <property type="match status" value="1"/>
</dbReference>
<sequence length="217" mass="25364">MPIKLNLPVKTPKIIKRLYSKYIWDKKTKNSSQKTLYLTFDDGPIPQITPWVLKTLENFNAQASFFCIGDNIVKHPDIFNLLIKSNHTIGNHTFNHLNGWKTDNEDYLINITKTEKILTQKLGQHPLFFRPPYGKIKKRQANRLIEKNYQIVMYDVIAYDWDSAIDKNKCLDNVLNYAEDGSIIVFHDSLKAENNMKYALPRVLEHFSKKGYIFKGL</sequence>
<dbReference type="InterPro" id="IPR002509">
    <property type="entry name" value="NODB_dom"/>
</dbReference>
<feature type="domain" description="NodB homology" evidence="3">
    <location>
        <begin position="34"/>
        <end position="215"/>
    </location>
</feature>
<keyword evidence="2" id="KW-0378">Hydrolase</keyword>
<protein>
    <submittedName>
        <fullName evidence="4">Peptidoglycan/xylan/chitin deacetylase (PgdA/CDA1 family)</fullName>
    </submittedName>
</protein>
<dbReference type="GO" id="GO:0016020">
    <property type="term" value="C:membrane"/>
    <property type="evidence" value="ECO:0007669"/>
    <property type="project" value="TreeGrafter"/>
</dbReference>
<dbReference type="InterPro" id="IPR050248">
    <property type="entry name" value="Polysacc_deacetylase_ArnD"/>
</dbReference>
<proteinExistence type="predicted"/>
<dbReference type="PANTHER" id="PTHR10587">
    <property type="entry name" value="GLYCOSYL TRANSFERASE-RELATED"/>
    <property type="match status" value="1"/>
</dbReference>
<dbReference type="PROSITE" id="PS51677">
    <property type="entry name" value="NODB"/>
    <property type="match status" value="1"/>
</dbReference>
<dbReference type="AlphaFoldDB" id="A0A4Q0PCZ2"/>
<evidence type="ECO:0000256" key="2">
    <source>
        <dbReference type="ARBA" id="ARBA00022801"/>
    </source>
</evidence>
<dbReference type="EMBL" id="QOVM01000001">
    <property type="protein sequence ID" value="RXG24645.1"/>
    <property type="molecule type" value="Genomic_DNA"/>
</dbReference>
<dbReference type="Gene3D" id="3.20.20.370">
    <property type="entry name" value="Glycoside hydrolase/deacetylase"/>
    <property type="match status" value="1"/>
</dbReference>
<dbReference type="RefSeq" id="WP_128756371.1">
    <property type="nucleotide sequence ID" value="NZ_QOVM01000001.1"/>
</dbReference>
<dbReference type="PANTHER" id="PTHR10587:SF133">
    <property type="entry name" value="CHITIN DEACETYLASE 1-RELATED"/>
    <property type="match status" value="1"/>
</dbReference>
<evidence type="ECO:0000313" key="4">
    <source>
        <dbReference type="EMBL" id="RXG24645.1"/>
    </source>
</evidence>
<keyword evidence="1" id="KW-0479">Metal-binding</keyword>
<dbReference type="InterPro" id="IPR011330">
    <property type="entry name" value="Glyco_hydro/deAcase_b/a-brl"/>
</dbReference>